<proteinExistence type="inferred from homology"/>
<dbReference type="GO" id="GO:0046348">
    <property type="term" value="P:amino sugar catabolic process"/>
    <property type="evidence" value="ECO:0007669"/>
    <property type="project" value="InterPro"/>
</dbReference>
<evidence type="ECO:0000259" key="13">
    <source>
        <dbReference type="PROSITE" id="PS51464"/>
    </source>
</evidence>
<protein>
    <recommendedName>
        <fullName evidence="9 12">N-acetylmuramic acid 6-phosphate etherase</fullName>
        <shortName evidence="12">MurNAc-6-P etherase</shortName>
        <ecNumber evidence="8 12">4.2.1.126</ecNumber>
    </recommendedName>
    <alternativeName>
        <fullName evidence="11 12">N-acetylmuramic acid 6-phosphate hydrolase</fullName>
    </alternativeName>
    <alternativeName>
        <fullName evidence="10 12">N-acetylmuramic acid 6-phosphate lyase</fullName>
    </alternativeName>
</protein>
<keyword evidence="2 12" id="KW-0456">Lyase</keyword>
<evidence type="ECO:0000256" key="8">
    <source>
        <dbReference type="ARBA" id="ARBA00067056"/>
    </source>
</evidence>
<dbReference type="Gene3D" id="3.40.50.10490">
    <property type="entry name" value="Glucose-6-phosphate isomerase like protein, domain 1"/>
    <property type="match status" value="1"/>
</dbReference>
<gene>
    <name evidence="12 14" type="primary">murQ</name>
    <name evidence="14" type="ORF">SAC06_09350</name>
</gene>
<dbReference type="InterPro" id="IPR000408">
    <property type="entry name" value="Reg_chr_condens"/>
</dbReference>
<dbReference type="InterPro" id="IPR005488">
    <property type="entry name" value="Etherase_MurQ"/>
</dbReference>
<dbReference type="EC" id="4.2.1.126" evidence="8 12"/>
<feature type="active site" description="Proton donor" evidence="12">
    <location>
        <position position="91"/>
    </location>
</feature>
<dbReference type="PROSITE" id="PS01272">
    <property type="entry name" value="GCKR"/>
    <property type="match status" value="1"/>
</dbReference>
<evidence type="ECO:0000256" key="11">
    <source>
        <dbReference type="ARBA" id="ARBA00084049"/>
    </source>
</evidence>
<dbReference type="PANTHER" id="PTHR10088:SF4">
    <property type="entry name" value="GLUCOKINASE REGULATORY PROTEIN"/>
    <property type="match status" value="1"/>
</dbReference>
<keyword evidence="3 12" id="KW-0119">Carbohydrate metabolism</keyword>
<dbReference type="GO" id="GO:0009254">
    <property type="term" value="P:peptidoglycan turnover"/>
    <property type="evidence" value="ECO:0007669"/>
    <property type="project" value="TreeGrafter"/>
</dbReference>
<evidence type="ECO:0000256" key="12">
    <source>
        <dbReference type="HAMAP-Rule" id="MF_00068"/>
    </source>
</evidence>
<dbReference type="InterPro" id="IPR040190">
    <property type="entry name" value="MURQ/GCKR"/>
</dbReference>
<dbReference type="NCBIfam" id="TIGR00274">
    <property type="entry name" value="N-acetylmuramic acid 6-phosphate etherase"/>
    <property type="match status" value="1"/>
</dbReference>
<dbReference type="GO" id="GO:0016803">
    <property type="term" value="F:ether hydrolase activity"/>
    <property type="evidence" value="ECO:0007669"/>
    <property type="project" value="TreeGrafter"/>
</dbReference>
<evidence type="ECO:0000256" key="1">
    <source>
        <dbReference type="ARBA" id="ARBA00011738"/>
    </source>
</evidence>
<dbReference type="EMBL" id="CP138335">
    <property type="protein sequence ID" value="XBW07836.1"/>
    <property type="molecule type" value="Genomic_DNA"/>
</dbReference>
<dbReference type="Gene3D" id="1.10.8.1080">
    <property type="match status" value="1"/>
</dbReference>
<comment type="pathway">
    <text evidence="5">Amino-sugar metabolism; 1,6-anhydro-N-acetylmuramate degradation.</text>
</comment>
<dbReference type="PROSITE" id="PS51464">
    <property type="entry name" value="SIS"/>
    <property type="match status" value="1"/>
</dbReference>
<dbReference type="CDD" id="cd05007">
    <property type="entry name" value="SIS_Etherase"/>
    <property type="match status" value="1"/>
</dbReference>
<reference evidence="14" key="1">
    <citation type="submission" date="2023-11" db="EMBL/GenBank/DDBJ databases">
        <title>Scrofimicrobium hongkongense sp. nov., isolated from a patient with peritonitis.</title>
        <authorList>
            <person name="Lao H.Y."/>
            <person name="Wong A.Y.P."/>
            <person name="Ng T.L."/>
            <person name="Wong R.Y.L."/>
            <person name="Yau M.C.Y."/>
            <person name="Lam J.Y.W."/>
            <person name="Siu G.K.H."/>
        </authorList>
    </citation>
    <scope>NUCLEOTIDE SEQUENCE</scope>
    <source>
        <strain evidence="14">R131</strain>
    </source>
</reference>
<dbReference type="InterPro" id="IPR046348">
    <property type="entry name" value="SIS_dom_sf"/>
</dbReference>
<evidence type="ECO:0000256" key="5">
    <source>
        <dbReference type="ARBA" id="ARBA00060595"/>
    </source>
</evidence>
<evidence type="ECO:0000256" key="4">
    <source>
        <dbReference type="ARBA" id="ARBA00051747"/>
    </source>
</evidence>
<dbReference type="GO" id="GO:0097367">
    <property type="term" value="F:carbohydrate derivative binding"/>
    <property type="evidence" value="ECO:0007669"/>
    <property type="project" value="InterPro"/>
</dbReference>
<comment type="subunit">
    <text evidence="1 12">Homodimer.</text>
</comment>
<evidence type="ECO:0000256" key="10">
    <source>
        <dbReference type="ARBA" id="ARBA00077905"/>
    </source>
</evidence>
<feature type="active site" evidence="12">
    <location>
        <position position="122"/>
    </location>
</feature>
<organism evidence="14">
    <name type="scientific">Scrofimicrobium appendicitidis</name>
    <dbReference type="NCBI Taxonomy" id="3079930"/>
    <lineage>
        <taxon>Bacteria</taxon>
        <taxon>Bacillati</taxon>
        <taxon>Actinomycetota</taxon>
        <taxon>Actinomycetes</taxon>
        <taxon>Actinomycetales</taxon>
        <taxon>Actinomycetaceae</taxon>
        <taxon>Scrofimicrobium</taxon>
    </lineage>
</organism>
<dbReference type="FunFam" id="1.10.8.1080:FF:000001">
    <property type="entry name" value="N-acetylmuramic acid 6-phosphate etherase"/>
    <property type="match status" value="1"/>
</dbReference>
<evidence type="ECO:0000256" key="2">
    <source>
        <dbReference type="ARBA" id="ARBA00023239"/>
    </source>
</evidence>
<evidence type="ECO:0000256" key="9">
    <source>
        <dbReference type="ARBA" id="ARBA00070061"/>
    </source>
</evidence>
<dbReference type="AlphaFoldDB" id="A0AAU7V6E6"/>
<feature type="domain" description="SIS" evidence="13">
    <location>
        <begin position="63"/>
        <end position="226"/>
    </location>
</feature>
<name>A0AAU7V6E6_9ACTO</name>
<dbReference type="NCBIfam" id="NF003915">
    <property type="entry name" value="PRK05441.1"/>
    <property type="match status" value="1"/>
</dbReference>
<evidence type="ECO:0000256" key="7">
    <source>
        <dbReference type="ARBA" id="ARBA00061234"/>
    </source>
</evidence>
<comment type="pathway">
    <text evidence="6">Cell wall biogenesis.</text>
</comment>
<dbReference type="NCBIfam" id="NF009222">
    <property type="entry name" value="PRK12570.1"/>
    <property type="match status" value="1"/>
</dbReference>
<accession>A0AAU7V6E6</accession>
<evidence type="ECO:0000256" key="6">
    <source>
        <dbReference type="ARBA" id="ARBA00060672"/>
    </source>
</evidence>
<comment type="catalytic activity">
    <reaction evidence="4 12">
        <text>N-acetyl-D-muramate 6-phosphate + H2O = N-acetyl-D-glucosamine 6-phosphate + (R)-lactate</text>
        <dbReference type="Rhea" id="RHEA:26410"/>
        <dbReference type="ChEBI" id="CHEBI:15377"/>
        <dbReference type="ChEBI" id="CHEBI:16004"/>
        <dbReference type="ChEBI" id="CHEBI:57513"/>
        <dbReference type="ChEBI" id="CHEBI:58722"/>
        <dbReference type="EC" id="4.2.1.126"/>
    </reaction>
</comment>
<evidence type="ECO:0000313" key="14">
    <source>
        <dbReference type="EMBL" id="XBW07836.1"/>
    </source>
</evidence>
<evidence type="ECO:0000256" key="3">
    <source>
        <dbReference type="ARBA" id="ARBA00023277"/>
    </source>
</evidence>
<dbReference type="InterPro" id="IPR005486">
    <property type="entry name" value="Glucokinase_regulatory_CS"/>
</dbReference>
<dbReference type="HAMAP" id="MF_00068">
    <property type="entry name" value="MurQ"/>
    <property type="match status" value="1"/>
</dbReference>
<dbReference type="RefSeq" id="WP_350258037.1">
    <property type="nucleotide sequence ID" value="NZ_CP138335.1"/>
</dbReference>
<dbReference type="PROSITE" id="PS50012">
    <property type="entry name" value="RCC1_3"/>
    <property type="match status" value="1"/>
</dbReference>
<dbReference type="InterPro" id="IPR001347">
    <property type="entry name" value="SIS_dom"/>
</dbReference>
<dbReference type="FunFam" id="3.40.50.10490:FF:000014">
    <property type="entry name" value="N-acetylmuramic acid 6-phosphate etherase"/>
    <property type="match status" value="1"/>
</dbReference>
<comment type="pathway">
    <text evidence="12">Amino-sugar metabolism; N-acetylmuramate degradation.</text>
</comment>
<dbReference type="KEGG" id="sapp:SAC06_09350"/>
<comment type="function">
    <text evidence="12">Specifically catalyzes the cleavage of the D-lactyl ether substituent of MurNAc 6-phosphate, producing GlcNAc 6-phosphate and D-lactate.</text>
</comment>
<sequence length="305" mass="31427">MELTQEHSDQITASVTESTDPRYQELDLMSTEGILQAMNQADRLVPEAISQVISQIARAVEAAAAGMAQGGRLLYVGAGTSGRLGVLDASEIPPTFSVDPARVVGIIAGGDHALRHAIEGAEDDYAAGRADLLGYRLSENDTVVGITASGRTPYVLGAIAAAQEAGATTVGISNNSPSDLGTLADIPIEVVVGPEIVSGSTRLKAGTAQKLVLNMISTGTMIRLGKTYGNLMVDVSATNKKLQVRAQNLVMRITGCELEQAKAALAEADGNVKVASVSLLRSLSAAEAKDLLAGSGGFLRAALDA</sequence>
<comment type="similarity">
    <text evidence="7 12">Belongs to the GCKR-like family. MurNAc-6-P etherase subfamily.</text>
</comment>
<dbReference type="PANTHER" id="PTHR10088">
    <property type="entry name" value="GLUCOKINASE REGULATORY PROTEIN"/>
    <property type="match status" value="1"/>
</dbReference>
<dbReference type="SUPFAM" id="SSF53697">
    <property type="entry name" value="SIS domain"/>
    <property type="match status" value="1"/>
</dbReference>
<comment type="miscellaneous">
    <text evidence="12">A lyase-type mechanism (elimination/hydration) is suggested for the cleavage of the lactyl ether bond of MurNAc 6-phosphate, with the formation of an alpha,beta-unsaturated aldehyde intermediate with (E)-stereochemistry, followed by the syn addition of water to give product.</text>
</comment>
<dbReference type="Pfam" id="PF22645">
    <property type="entry name" value="GKRP_SIS_N"/>
    <property type="match status" value="1"/>
</dbReference>
<dbReference type="GO" id="GO:0016835">
    <property type="term" value="F:carbon-oxygen lyase activity"/>
    <property type="evidence" value="ECO:0007669"/>
    <property type="project" value="UniProtKB-UniRule"/>
</dbReference>